<keyword evidence="3 6" id="KW-0812">Transmembrane</keyword>
<organism evidence="7 8">
    <name type="scientific">Halobacillus amylolyticus</name>
    <dbReference type="NCBI Taxonomy" id="2932259"/>
    <lineage>
        <taxon>Bacteria</taxon>
        <taxon>Bacillati</taxon>
        <taxon>Bacillota</taxon>
        <taxon>Bacilli</taxon>
        <taxon>Bacillales</taxon>
        <taxon>Bacillaceae</taxon>
        <taxon>Halobacillus</taxon>
    </lineage>
</organism>
<evidence type="ECO:0000256" key="1">
    <source>
        <dbReference type="ARBA" id="ARBA00004651"/>
    </source>
</evidence>
<protein>
    <submittedName>
        <fullName evidence="7">Cytochrome c oxidase assembly protein</fullName>
    </submittedName>
</protein>
<reference evidence="7" key="1">
    <citation type="submission" date="2022-04" db="EMBL/GenBank/DDBJ databases">
        <title>Halobacillus sp. isolated from saltern.</title>
        <authorList>
            <person name="Won M."/>
            <person name="Lee C.-M."/>
            <person name="Woen H.-Y."/>
            <person name="Kwon S.-W."/>
        </authorList>
    </citation>
    <scope>NUCLEOTIDE SEQUENCE</scope>
    <source>
        <strain evidence="7">SSHM10-5</strain>
    </source>
</reference>
<evidence type="ECO:0000256" key="6">
    <source>
        <dbReference type="SAM" id="Phobius"/>
    </source>
</evidence>
<dbReference type="Proteomes" id="UP000830326">
    <property type="component" value="Chromosome"/>
</dbReference>
<dbReference type="Pfam" id="PF09678">
    <property type="entry name" value="Caa3_CtaG"/>
    <property type="match status" value="1"/>
</dbReference>
<proteinExistence type="predicted"/>
<keyword evidence="8" id="KW-1185">Reference proteome</keyword>
<comment type="subcellular location">
    <subcellularLocation>
        <location evidence="1">Cell membrane</location>
        <topology evidence="1">Multi-pass membrane protein</topology>
    </subcellularLocation>
</comment>
<keyword evidence="2" id="KW-1003">Cell membrane</keyword>
<feature type="transmembrane region" description="Helical" evidence="6">
    <location>
        <begin position="157"/>
        <end position="181"/>
    </location>
</feature>
<feature type="transmembrane region" description="Helical" evidence="6">
    <location>
        <begin position="232"/>
        <end position="251"/>
    </location>
</feature>
<feature type="transmembrane region" description="Helical" evidence="6">
    <location>
        <begin position="47"/>
        <end position="69"/>
    </location>
</feature>
<keyword evidence="4 6" id="KW-1133">Transmembrane helix</keyword>
<sequence length="262" mass="29310">MNNDHVHHESIVFSDLVLALVFVLFVILYVGAGIISSKYSWLRPWPFHRYVFWIGGVLCAATAIIGPLASRAHTYFTAHMFGHLLLGMLAPLLLVLAAPMTLLLRTLPLSVARSFSRVLRSYPIRMFTHPITAAVLNIGGLWLLYTTDLYMVMQQNIFVHAMVQIHVFVAGYLFTAAIVYIDPIPHRFSFIYRSIVLVIALASHGILSKYIYAHPPHAVPAAQAESGGMLMYYGGDAIDMILICLLCYQWFKATRPRASSSV</sequence>
<evidence type="ECO:0000256" key="5">
    <source>
        <dbReference type="ARBA" id="ARBA00023136"/>
    </source>
</evidence>
<dbReference type="InterPro" id="IPR019108">
    <property type="entry name" value="Caa3_assmbl_CtaG-rel"/>
</dbReference>
<evidence type="ECO:0000256" key="3">
    <source>
        <dbReference type="ARBA" id="ARBA00022692"/>
    </source>
</evidence>
<dbReference type="RefSeq" id="WP_245035393.1">
    <property type="nucleotide sequence ID" value="NZ_CP095075.1"/>
</dbReference>
<keyword evidence="5 6" id="KW-0472">Membrane</keyword>
<accession>A0ABY4HH90</accession>
<feature type="transmembrane region" description="Helical" evidence="6">
    <location>
        <begin position="190"/>
        <end position="212"/>
    </location>
</feature>
<dbReference type="EMBL" id="CP095075">
    <property type="protein sequence ID" value="UOR13668.1"/>
    <property type="molecule type" value="Genomic_DNA"/>
</dbReference>
<evidence type="ECO:0000256" key="4">
    <source>
        <dbReference type="ARBA" id="ARBA00022989"/>
    </source>
</evidence>
<evidence type="ECO:0000313" key="7">
    <source>
        <dbReference type="EMBL" id="UOR13668.1"/>
    </source>
</evidence>
<name>A0ABY4HH90_9BACI</name>
<evidence type="ECO:0000256" key="2">
    <source>
        <dbReference type="ARBA" id="ARBA00022475"/>
    </source>
</evidence>
<gene>
    <name evidence="7" type="ORF">MUO15_09620</name>
</gene>
<evidence type="ECO:0000313" key="8">
    <source>
        <dbReference type="Proteomes" id="UP000830326"/>
    </source>
</evidence>
<feature type="transmembrane region" description="Helical" evidence="6">
    <location>
        <begin position="81"/>
        <end position="104"/>
    </location>
</feature>
<feature type="transmembrane region" description="Helical" evidence="6">
    <location>
        <begin position="124"/>
        <end position="145"/>
    </location>
</feature>
<feature type="transmembrane region" description="Helical" evidence="6">
    <location>
        <begin position="12"/>
        <end position="35"/>
    </location>
</feature>